<dbReference type="SMART" id="SM00320">
    <property type="entry name" value="WD40"/>
    <property type="match status" value="2"/>
</dbReference>
<accession>M8BTY4</accession>
<keyword evidence="2" id="KW-0723">Serine/threonine-protein kinase</keyword>
<dbReference type="InterPro" id="IPR008962">
    <property type="entry name" value="PapD-like_sf"/>
</dbReference>
<evidence type="ECO:0000256" key="7">
    <source>
        <dbReference type="ARBA" id="ARBA00022777"/>
    </source>
</evidence>
<evidence type="ECO:0000256" key="8">
    <source>
        <dbReference type="ARBA" id="ARBA00022840"/>
    </source>
</evidence>
<reference evidence="11" key="1">
    <citation type="submission" date="2015-06" db="UniProtKB">
        <authorList>
            <consortium name="EnsemblPlants"/>
        </authorList>
    </citation>
    <scope>IDENTIFICATION</scope>
</reference>
<dbReference type="SUPFAM" id="SSF56112">
    <property type="entry name" value="Protein kinase-like (PK-like)"/>
    <property type="match status" value="2"/>
</dbReference>
<evidence type="ECO:0000313" key="11">
    <source>
        <dbReference type="EnsemblPlants" id="EMT06402"/>
    </source>
</evidence>
<evidence type="ECO:0000256" key="5">
    <source>
        <dbReference type="ARBA" id="ARBA00022737"/>
    </source>
</evidence>
<dbReference type="Pfam" id="PF00635">
    <property type="entry name" value="Motile_Sperm"/>
    <property type="match status" value="1"/>
</dbReference>
<dbReference type="SUPFAM" id="SSF50978">
    <property type="entry name" value="WD40 repeat-like"/>
    <property type="match status" value="1"/>
</dbReference>
<dbReference type="PROSITE" id="PS00678">
    <property type="entry name" value="WD_REPEATS_1"/>
    <property type="match status" value="1"/>
</dbReference>
<dbReference type="Gene3D" id="1.10.510.10">
    <property type="entry name" value="Transferase(Phosphotransferase) domain 1"/>
    <property type="match status" value="3"/>
</dbReference>
<dbReference type="InterPro" id="IPR013783">
    <property type="entry name" value="Ig-like_fold"/>
</dbReference>
<dbReference type="PROSITE" id="PS50011">
    <property type="entry name" value="PROTEIN_KINASE_DOM"/>
    <property type="match status" value="2"/>
</dbReference>
<comment type="catalytic activity">
    <reaction evidence="10">
        <text>L-seryl-[protein] + ATP = O-phospho-L-seryl-[protein] + ADP + H(+)</text>
        <dbReference type="Rhea" id="RHEA:17989"/>
        <dbReference type="Rhea" id="RHEA-COMP:9863"/>
        <dbReference type="Rhea" id="RHEA-COMP:11604"/>
        <dbReference type="ChEBI" id="CHEBI:15378"/>
        <dbReference type="ChEBI" id="CHEBI:29999"/>
        <dbReference type="ChEBI" id="CHEBI:30616"/>
        <dbReference type="ChEBI" id="CHEBI:83421"/>
        <dbReference type="ChEBI" id="CHEBI:456216"/>
        <dbReference type="EC" id="2.7.11.1"/>
    </reaction>
</comment>
<dbReference type="InterPro" id="IPR015943">
    <property type="entry name" value="WD40/YVTN_repeat-like_dom_sf"/>
</dbReference>
<keyword evidence="4" id="KW-0808">Transferase</keyword>
<keyword evidence="6" id="KW-0547">Nucleotide-binding</keyword>
<comment type="catalytic activity">
    <reaction evidence="9">
        <text>L-threonyl-[protein] + ATP = O-phospho-L-threonyl-[protein] + ADP + H(+)</text>
        <dbReference type="Rhea" id="RHEA:46608"/>
        <dbReference type="Rhea" id="RHEA-COMP:11060"/>
        <dbReference type="Rhea" id="RHEA-COMP:11605"/>
        <dbReference type="ChEBI" id="CHEBI:15378"/>
        <dbReference type="ChEBI" id="CHEBI:30013"/>
        <dbReference type="ChEBI" id="CHEBI:30616"/>
        <dbReference type="ChEBI" id="CHEBI:61977"/>
        <dbReference type="ChEBI" id="CHEBI:456216"/>
        <dbReference type="EC" id="2.7.11.1"/>
    </reaction>
</comment>
<dbReference type="InterPro" id="IPR036322">
    <property type="entry name" value="WD40_repeat_dom_sf"/>
</dbReference>
<keyword evidence="8" id="KW-0067">ATP-binding</keyword>
<dbReference type="InterPro" id="IPR011009">
    <property type="entry name" value="Kinase-like_dom_sf"/>
</dbReference>
<dbReference type="Pfam" id="PF00400">
    <property type="entry name" value="WD40"/>
    <property type="match status" value="1"/>
</dbReference>
<dbReference type="GO" id="GO:0004674">
    <property type="term" value="F:protein serine/threonine kinase activity"/>
    <property type="evidence" value="ECO:0007669"/>
    <property type="project" value="UniProtKB-KW"/>
</dbReference>
<dbReference type="PANTHER" id="PTHR45707:SF81">
    <property type="entry name" value="PROTEIN KINASE DOMAIN-CONTAINING PROTEIN"/>
    <property type="match status" value="1"/>
</dbReference>
<dbReference type="EC" id="2.7.11.1" evidence="1"/>
<dbReference type="SUPFAM" id="SSF49354">
    <property type="entry name" value="PapD-like"/>
    <property type="match status" value="1"/>
</dbReference>
<keyword evidence="3" id="KW-0853">WD repeat</keyword>
<dbReference type="ExpressionAtlas" id="M8BTY4">
    <property type="expression patterns" value="baseline"/>
</dbReference>
<protein>
    <recommendedName>
        <fullName evidence="1">non-specific serine/threonine protein kinase</fullName>
        <ecNumber evidence="1">2.7.11.1</ecNumber>
    </recommendedName>
</protein>
<dbReference type="InterPro" id="IPR008271">
    <property type="entry name" value="Ser/Thr_kinase_AS"/>
</dbReference>
<dbReference type="PROSITE" id="PS50202">
    <property type="entry name" value="MSP"/>
    <property type="match status" value="1"/>
</dbReference>
<dbReference type="InterPro" id="IPR001680">
    <property type="entry name" value="WD40_rpt"/>
</dbReference>
<dbReference type="Pfam" id="PF00069">
    <property type="entry name" value="Pkinase"/>
    <property type="match status" value="3"/>
</dbReference>
<organism evidence="11">
    <name type="scientific">Aegilops tauschii</name>
    <name type="common">Tausch's goatgrass</name>
    <name type="synonym">Aegilops squarrosa</name>
    <dbReference type="NCBI Taxonomy" id="37682"/>
    <lineage>
        <taxon>Eukaryota</taxon>
        <taxon>Viridiplantae</taxon>
        <taxon>Streptophyta</taxon>
        <taxon>Embryophyta</taxon>
        <taxon>Tracheophyta</taxon>
        <taxon>Spermatophyta</taxon>
        <taxon>Magnoliopsida</taxon>
        <taxon>Liliopsida</taxon>
        <taxon>Poales</taxon>
        <taxon>Poaceae</taxon>
        <taxon>BOP clade</taxon>
        <taxon>Pooideae</taxon>
        <taxon>Triticodae</taxon>
        <taxon>Triticeae</taxon>
        <taxon>Triticinae</taxon>
        <taxon>Aegilops</taxon>
    </lineage>
</organism>
<dbReference type="SMART" id="SM00220">
    <property type="entry name" value="S_TKc"/>
    <property type="match status" value="2"/>
</dbReference>
<evidence type="ECO:0000256" key="6">
    <source>
        <dbReference type="ARBA" id="ARBA00022741"/>
    </source>
</evidence>
<evidence type="ECO:0000256" key="4">
    <source>
        <dbReference type="ARBA" id="ARBA00022679"/>
    </source>
</evidence>
<evidence type="ECO:0000256" key="1">
    <source>
        <dbReference type="ARBA" id="ARBA00012513"/>
    </source>
</evidence>
<dbReference type="Gene3D" id="2.60.40.10">
    <property type="entry name" value="Immunoglobulins"/>
    <property type="match status" value="1"/>
</dbReference>
<dbReference type="InterPro" id="IPR019775">
    <property type="entry name" value="WD40_repeat_CS"/>
</dbReference>
<dbReference type="EnsemblPlants" id="EMT06402">
    <property type="protein sequence ID" value="EMT06402"/>
    <property type="gene ID" value="F775_00101"/>
</dbReference>
<evidence type="ECO:0000256" key="9">
    <source>
        <dbReference type="ARBA" id="ARBA00047899"/>
    </source>
</evidence>
<dbReference type="InterPro" id="IPR000719">
    <property type="entry name" value="Prot_kinase_dom"/>
</dbReference>
<keyword evidence="7" id="KW-0418">Kinase</keyword>
<dbReference type="GO" id="GO:0005524">
    <property type="term" value="F:ATP binding"/>
    <property type="evidence" value="ECO:0007669"/>
    <property type="project" value="UniProtKB-UniRule"/>
</dbReference>
<dbReference type="PANTHER" id="PTHR45707">
    <property type="entry name" value="C2 CALCIUM/LIPID-BINDING PLANT PHOSPHORIBOSYLTRANSFERASE FAMILY PROTEIN"/>
    <property type="match status" value="1"/>
</dbReference>
<proteinExistence type="predicted"/>
<evidence type="ECO:0000256" key="2">
    <source>
        <dbReference type="ARBA" id="ARBA00022527"/>
    </source>
</evidence>
<dbReference type="FunFam" id="1.10.510.10:FF:001023">
    <property type="entry name" value="Os07g0541700 protein"/>
    <property type="match status" value="1"/>
</dbReference>
<evidence type="ECO:0000256" key="3">
    <source>
        <dbReference type="ARBA" id="ARBA00022574"/>
    </source>
</evidence>
<dbReference type="PROSITE" id="PS00108">
    <property type="entry name" value="PROTEIN_KINASE_ST"/>
    <property type="match status" value="1"/>
</dbReference>
<dbReference type="AlphaFoldDB" id="M8BTY4"/>
<dbReference type="PROSITE" id="PS50294">
    <property type="entry name" value="WD_REPEATS_REGION"/>
    <property type="match status" value="1"/>
</dbReference>
<name>M8BTY4_AEGTA</name>
<dbReference type="InterPro" id="IPR000535">
    <property type="entry name" value="MSP_dom"/>
</dbReference>
<dbReference type="Gene3D" id="2.130.10.10">
    <property type="entry name" value="YVTN repeat-like/Quinoprotein amine dehydrogenase"/>
    <property type="match status" value="1"/>
</dbReference>
<evidence type="ECO:0000256" key="10">
    <source>
        <dbReference type="ARBA" id="ARBA00048679"/>
    </source>
</evidence>
<sequence length="1029" mass="116405">MSLPLDFLKAITCDFSTESELGRGGYGVVYKGVLKGGKIIAVKKLFEIPLLDDISFQDEVRYLIEIRHPNLVQFIGYCDGSNWELIRQPSGSFIYMEIPKSVLCFEYVCNKSLDKYISDESLDLDWNKRYDIIKGICSGLCFLHEECHILHLDLKPENILMDSMMMPKITDFGLSRLFGEQQTRIFTDNPAGIQEYSTRILTSRCSLKQGRYLQSLACVDPAMEKRPRANGIVQVLSTADQMEAREELPLGMQCKDKSLVLYTTVSKELIPHSISEDIFSNETDGKVGNVKKLQQGLSPTAPLWELSTCSQNQQEAAKESSEPEQAIYRTSEMEAHKELPSDMQYTDKLLVVNTTASKDLTPPSVTEDTFDTEIDGEVVDGTASENFSPKTLLELSTYRPNYQEELKKSSEPQLASDTTAEVTASSSELLDAHPLELSFPVKPYAARESRYMDLEVLEHILDGREKPTNLSFTLLKNITENFSDNREIGNGGFATVYKGKLPNGNVAVKRIRNSHSINEMLFYREVDSLLNVEHKNVVRFLGFCASTDQTAIRIEGSKEHIYAEVRERLLCFEYISNGSLQKYITDELRGLEWNTRYEIIRGICEDFGLSRLDQKSKTMSADRYGSLGYCAPEYLHQGKMSFKSDMYSLGVIIIELVTGEKTIPSNNNNNEIDPSRRPFIWDMIKDIRQMEGVNGKISSAYANTFEEISPYSEDDMLGSEPVELHFHFELNKQMSCSLQLTNETDSSIAFNVENMSPLPYCTQPQKDILPPRSKCKVEITLQPQGKALRDMYRANEFIVWSTKVNDDTAIEDITTDMFIKEADNVVDKVNLDVVFYTCDQQEATEKTSEVWTLDSPKSKYTLSGHKSGTSCLDFFTRDGQQYLISSSYDKTAKIWDMQQQQCLHTLEDVDMSQLTSVVSHPSLPVLIIGTRDGDVHVWSSTNFRSAEGKELPISELEPSPAATMISDRALPGGDRDLTSSPPRQPRFPFDSKRCGFGGLLSRHAVHAASRDEEDRSSSAVFRNRWREEE</sequence>
<dbReference type="InterPro" id="IPR017441">
    <property type="entry name" value="Protein_kinase_ATP_BS"/>
</dbReference>
<dbReference type="PROSITE" id="PS00107">
    <property type="entry name" value="PROTEIN_KINASE_ATP"/>
    <property type="match status" value="2"/>
</dbReference>
<keyword evidence="5" id="KW-0677">Repeat</keyword>
<dbReference type="PROSITE" id="PS50082">
    <property type="entry name" value="WD_REPEATS_2"/>
    <property type="match status" value="1"/>
</dbReference>